<organism evidence="1 2">
    <name type="scientific">Gimesia maris</name>
    <dbReference type="NCBI Taxonomy" id="122"/>
    <lineage>
        <taxon>Bacteria</taxon>
        <taxon>Pseudomonadati</taxon>
        <taxon>Planctomycetota</taxon>
        <taxon>Planctomycetia</taxon>
        <taxon>Planctomycetales</taxon>
        <taxon>Planctomycetaceae</taxon>
        <taxon>Gimesia</taxon>
    </lineage>
</organism>
<evidence type="ECO:0000313" key="1">
    <source>
        <dbReference type="EMBL" id="HCO25465.1"/>
    </source>
</evidence>
<name>A0A3D3R9G9_9PLAN</name>
<reference evidence="1 2" key="1">
    <citation type="journal article" date="2018" name="Nat. Biotechnol.">
        <title>A standardized bacterial taxonomy based on genome phylogeny substantially revises the tree of life.</title>
        <authorList>
            <person name="Parks D.H."/>
            <person name="Chuvochina M."/>
            <person name="Waite D.W."/>
            <person name="Rinke C."/>
            <person name="Skarshewski A."/>
            <person name="Chaumeil P.A."/>
            <person name="Hugenholtz P."/>
        </authorList>
    </citation>
    <scope>NUCLEOTIDE SEQUENCE [LARGE SCALE GENOMIC DNA]</scope>
    <source>
        <strain evidence="1">UBA9375</strain>
    </source>
</reference>
<dbReference type="EMBL" id="DQAY01000129">
    <property type="protein sequence ID" value="HCO25465.1"/>
    <property type="molecule type" value="Genomic_DNA"/>
</dbReference>
<sequence>MPNRQQITMLFGFLGLLLTGQHTWAIEFEIGQSKEELGLKYELSVVDHGTGRVTVVLDIADEGKLKPINSISLYIPSEGKTGRPDLLVSLASTTVDGKTKVRAHMIKELAERAQLQLKTRSDPRTGKPTPLTGYYFTIHVDEFIRDEK</sequence>
<dbReference type="AlphaFoldDB" id="A0A3D3R9G9"/>
<evidence type="ECO:0000313" key="2">
    <source>
        <dbReference type="Proteomes" id="UP000263642"/>
    </source>
</evidence>
<protein>
    <submittedName>
        <fullName evidence="1">Uncharacterized protein</fullName>
    </submittedName>
</protein>
<proteinExistence type="predicted"/>
<dbReference type="RefSeq" id="WP_154901007.1">
    <property type="nucleotide sequence ID" value="NZ_CAXAST010000006.1"/>
</dbReference>
<comment type="caution">
    <text evidence="1">The sequence shown here is derived from an EMBL/GenBank/DDBJ whole genome shotgun (WGS) entry which is preliminary data.</text>
</comment>
<gene>
    <name evidence="1" type="ORF">DIT97_21480</name>
</gene>
<dbReference type="Proteomes" id="UP000263642">
    <property type="component" value="Unassembled WGS sequence"/>
</dbReference>
<accession>A0A3D3R9G9</accession>
<accession>A0A517XHI5</accession>